<dbReference type="EMBL" id="AKHW03005225">
    <property type="protein sequence ID" value="KYO27371.1"/>
    <property type="molecule type" value="Genomic_DNA"/>
</dbReference>
<evidence type="ECO:0000256" key="1">
    <source>
        <dbReference type="SAM" id="MobiDB-lite"/>
    </source>
</evidence>
<keyword evidence="3" id="KW-1185">Reference proteome</keyword>
<feature type="compositionally biased region" description="Basic and acidic residues" evidence="1">
    <location>
        <begin position="109"/>
        <end position="120"/>
    </location>
</feature>
<gene>
    <name evidence="2" type="ORF">Y1Q_0011096</name>
</gene>
<evidence type="ECO:0000313" key="3">
    <source>
        <dbReference type="Proteomes" id="UP000050525"/>
    </source>
</evidence>
<organism evidence="2 3">
    <name type="scientific">Alligator mississippiensis</name>
    <name type="common">American alligator</name>
    <dbReference type="NCBI Taxonomy" id="8496"/>
    <lineage>
        <taxon>Eukaryota</taxon>
        <taxon>Metazoa</taxon>
        <taxon>Chordata</taxon>
        <taxon>Craniata</taxon>
        <taxon>Vertebrata</taxon>
        <taxon>Euteleostomi</taxon>
        <taxon>Archelosauria</taxon>
        <taxon>Archosauria</taxon>
        <taxon>Crocodylia</taxon>
        <taxon>Alligatoridae</taxon>
        <taxon>Alligatorinae</taxon>
        <taxon>Alligator</taxon>
    </lineage>
</organism>
<sequence>MKVFITSFGIKIRLIFNIDYNEVIFDPELCLGESEALLHPNTQHKKDISWTPKEGHSPTLDLYINCFCLHAQPETAKRTYKKLAQYSNQGKIYIICTCTSKLYHKQEIKGNGEKKEEARRRDRRKEKFAKSSNLATKIFQEFLLSCTKLFKAV</sequence>
<protein>
    <submittedName>
        <fullName evidence="2">Uncharacterized protein</fullName>
    </submittedName>
</protein>
<proteinExistence type="predicted"/>
<feature type="region of interest" description="Disordered" evidence="1">
    <location>
        <begin position="109"/>
        <end position="128"/>
    </location>
</feature>
<name>A0A151MS64_ALLMI</name>
<dbReference type="Proteomes" id="UP000050525">
    <property type="component" value="Unassembled WGS sequence"/>
</dbReference>
<accession>A0A151MS64</accession>
<reference evidence="2 3" key="1">
    <citation type="journal article" date="2012" name="Genome Biol.">
        <title>Sequencing three crocodilian genomes to illuminate the evolution of archosaurs and amniotes.</title>
        <authorList>
            <person name="St John J.A."/>
            <person name="Braun E.L."/>
            <person name="Isberg S.R."/>
            <person name="Miles L.G."/>
            <person name="Chong A.Y."/>
            <person name="Gongora J."/>
            <person name="Dalzell P."/>
            <person name="Moran C."/>
            <person name="Bed'hom B."/>
            <person name="Abzhanov A."/>
            <person name="Burgess S.C."/>
            <person name="Cooksey A.M."/>
            <person name="Castoe T.A."/>
            <person name="Crawford N.G."/>
            <person name="Densmore L.D."/>
            <person name="Drew J.C."/>
            <person name="Edwards S.V."/>
            <person name="Faircloth B.C."/>
            <person name="Fujita M.K."/>
            <person name="Greenwold M.J."/>
            <person name="Hoffmann F.G."/>
            <person name="Howard J.M."/>
            <person name="Iguchi T."/>
            <person name="Janes D.E."/>
            <person name="Khan S.Y."/>
            <person name="Kohno S."/>
            <person name="de Koning A.J."/>
            <person name="Lance S.L."/>
            <person name="McCarthy F.M."/>
            <person name="McCormack J.E."/>
            <person name="Merchant M.E."/>
            <person name="Peterson D.G."/>
            <person name="Pollock D.D."/>
            <person name="Pourmand N."/>
            <person name="Raney B.J."/>
            <person name="Roessler K.A."/>
            <person name="Sanford J.R."/>
            <person name="Sawyer R.H."/>
            <person name="Schmidt C.J."/>
            <person name="Triplett E.W."/>
            <person name="Tuberville T.D."/>
            <person name="Venegas-Anaya M."/>
            <person name="Howard J.T."/>
            <person name="Jarvis E.D."/>
            <person name="Guillette L.J.Jr."/>
            <person name="Glenn T.C."/>
            <person name="Green R.E."/>
            <person name="Ray D.A."/>
        </authorList>
    </citation>
    <scope>NUCLEOTIDE SEQUENCE [LARGE SCALE GENOMIC DNA]</scope>
    <source>
        <strain evidence="2">KSC_2009_1</strain>
    </source>
</reference>
<dbReference type="AlphaFoldDB" id="A0A151MS64"/>
<comment type="caution">
    <text evidence="2">The sequence shown here is derived from an EMBL/GenBank/DDBJ whole genome shotgun (WGS) entry which is preliminary data.</text>
</comment>
<evidence type="ECO:0000313" key="2">
    <source>
        <dbReference type="EMBL" id="KYO27371.1"/>
    </source>
</evidence>